<organism evidence="1 2">
    <name type="scientific">Leptospira ainlahdjerensis</name>
    <dbReference type="NCBI Taxonomy" id="2810033"/>
    <lineage>
        <taxon>Bacteria</taxon>
        <taxon>Pseudomonadati</taxon>
        <taxon>Spirochaetota</taxon>
        <taxon>Spirochaetia</taxon>
        <taxon>Leptospirales</taxon>
        <taxon>Leptospiraceae</taxon>
        <taxon>Leptospira</taxon>
    </lineage>
</organism>
<gene>
    <name evidence="1" type="ORF">JWG45_18870</name>
</gene>
<reference evidence="1 2" key="1">
    <citation type="submission" date="2021-02" db="EMBL/GenBank/DDBJ databases">
        <title>Leptospira ainlahdjerensis sp. nov., Leptospira ainazelensis sp. nov., Leptospira abararensis sp. nov. and Leptospira chreensis sp. nov., four new species isolated from water sources in Algeria.</title>
        <authorList>
            <person name="Amara Korba A."/>
            <person name="Kainiu M."/>
            <person name="Vincent A.T."/>
            <person name="Mariet J.-F."/>
            <person name="Veyrier F.J."/>
            <person name="Goarant C."/>
            <person name="Picardeau M."/>
        </authorList>
    </citation>
    <scope>NUCLEOTIDE SEQUENCE [LARGE SCALE GENOMIC DNA]</scope>
    <source>
        <strain evidence="1 2">201903070</strain>
    </source>
</reference>
<name>A0ABS2UFS3_9LEPT</name>
<dbReference type="RefSeq" id="WP_205281171.1">
    <property type="nucleotide sequence ID" value="NZ_JAFFPU010000075.1"/>
</dbReference>
<evidence type="ECO:0000313" key="2">
    <source>
        <dbReference type="Proteomes" id="UP000724686"/>
    </source>
</evidence>
<accession>A0ABS2UFS3</accession>
<dbReference type="EMBL" id="JAFFPU010000075">
    <property type="protein sequence ID" value="MBM9579211.1"/>
    <property type="molecule type" value="Genomic_DNA"/>
</dbReference>
<protein>
    <submittedName>
        <fullName evidence="1">DUF1564 domain-containing protein</fullName>
    </submittedName>
</protein>
<dbReference type="Proteomes" id="UP000724686">
    <property type="component" value="Unassembled WGS sequence"/>
</dbReference>
<sequence>MGTILFYRNRKIHSSFFESKKEVETIFFPERFLNSLSAEGRKNLPRKIFPLLKRYHKFMLSKRRINPRAGKTLYQKGDRGKLIRVNLRIESEAWLLLGVLSAAHGVSRCFMLNYLLWLEDSGVGDSIDTALNVGCPPLHNSYSYIWHLDLVEKAISRKIEFEPDPLFTDS</sequence>
<dbReference type="InterPro" id="IPR011458">
    <property type="entry name" value="DUF1564"/>
</dbReference>
<dbReference type="Pfam" id="PF07600">
    <property type="entry name" value="DUF1564"/>
    <property type="match status" value="1"/>
</dbReference>
<comment type="caution">
    <text evidence="1">The sequence shown here is derived from an EMBL/GenBank/DDBJ whole genome shotgun (WGS) entry which is preliminary data.</text>
</comment>
<proteinExistence type="predicted"/>
<evidence type="ECO:0000313" key="1">
    <source>
        <dbReference type="EMBL" id="MBM9579211.1"/>
    </source>
</evidence>
<keyword evidence="2" id="KW-1185">Reference proteome</keyword>